<keyword evidence="2" id="KW-0808">Transferase</keyword>
<dbReference type="Proteomes" id="UP000260773">
    <property type="component" value="Unassembled WGS sequence"/>
</dbReference>
<name>A0A3E2TQR9_9FIRM</name>
<dbReference type="GO" id="GO:0008757">
    <property type="term" value="F:S-adenosylmethionine-dependent methyltransferase activity"/>
    <property type="evidence" value="ECO:0007669"/>
    <property type="project" value="InterPro"/>
</dbReference>
<comment type="caution">
    <text evidence="2">The sequence shown here is derived from an EMBL/GenBank/DDBJ whole genome shotgun (WGS) entry which is preliminary data.</text>
</comment>
<feature type="domain" description="Methyltransferase type 11" evidence="1">
    <location>
        <begin position="53"/>
        <end position="146"/>
    </location>
</feature>
<dbReference type="RefSeq" id="WP_015514632.1">
    <property type="nucleotide sequence ID" value="NZ_JAQDKA010000005.1"/>
</dbReference>
<dbReference type="InterPro" id="IPR029063">
    <property type="entry name" value="SAM-dependent_MTases_sf"/>
</dbReference>
<dbReference type="Gene3D" id="3.40.50.150">
    <property type="entry name" value="Vaccinia Virus protein VP39"/>
    <property type="match status" value="1"/>
</dbReference>
<evidence type="ECO:0000313" key="2">
    <source>
        <dbReference type="EMBL" id="RGB81006.1"/>
    </source>
</evidence>
<sequence length="247" mass="28918">MEQLETIRSYWNTRADGYSKSVMEEMEDAQKEGTYWKILLDTYLPKGDNPKVLDLGCGPGFFTMLLGQKGCQMTAFDYSDKMLAQAKQNVASVGVTAEFVQGDAQNLPFEDETFDMIVTRNLTWNLEHPEKAYKEWLRVLKPGGCLLNYDGNYYLHYYDEEYRKEYEIRQMHHGDEHKYIGNVDVNIINQVARDLPLSRQKRPQWDMNLLLEMGARRLETEVDRATFQDENGKDHQVIDHFMIYAVK</sequence>
<dbReference type="PANTHER" id="PTHR43591">
    <property type="entry name" value="METHYLTRANSFERASE"/>
    <property type="match status" value="1"/>
</dbReference>
<dbReference type="InterPro" id="IPR013216">
    <property type="entry name" value="Methyltransf_11"/>
</dbReference>
<evidence type="ECO:0000313" key="3">
    <source>
        <dbReference type="Proteomes" id="UP000260773"/>
    </source>
</evidence>
<dbReference type="SUPFAM" id="SSF53335">
    <property type="entry name" value="S-adenosyl-L-methionine-dependent methyltransferases"/>
    <property type="match status" value="1"/>
</dbReference>
<evidence type="ECO:0000259" key="1">
    <source>
        <dbReference type="Pfam" id="PF08241"/>
    </source>
</evidence>
<dbReference type="CDD" id="cd02440">
    <property type="entry name" value="AdoMet_MTases"/>
    <property type="match status" value="1"/>
</dbReference>
<protein>
    <submittedName>
        <fullName evidence="2">Class I SAM-dependent methyltransferase</fullName>
    </submittedName>
</protein>
<gene>
    <name evidence="2" type="ORF">DW070_04200</name>
</gene>
<dbReference type="Pfam" id="PF08241">
    <property type="entry name" value="Methyltransf_11"/>
    <property type="match status" value="1"/>
</dbReference>
<dbReference type="AlphaFoldDB" id="A0A3E2TQR9"/>
<keyword evidence="2" id="KW-0489">Methyltransferase</keyword>
<reference evidence="2 3" key="1">
    <citation type="submission" date="2018-08" db="EMBL/GenBank/DDBJ databases">
        <title>A genome reference for cultivated species of the human gut microbiota.</title>
        <authorList>
            <person name="Zou Y."/>
            <person name="Xue W."/>
            <person name="Luo G."/>
        </authorList>
    </citation>
    <scope>NUCLEOTIDE SEQUENCE [LARGE SCALE GENOMIC DNA]</scope>
    <source>
        <strain evidence="2 3">AF45-17</strain>
    </source>
</reference>
<proteinExistence type="predicted"/>
<accession>A0A3E2TQR9</accession>
<organism evidence="2 3">
    <name type="scientific">Coprococcus catus</name>
    <dbReference type="NCBI Taxonomy" id="116085"/>
    <lineage>
        <taxon>Bacteria</taxon>
        <taxon>Bacillati</taxon>
        <taxon>Bacillota</taxon>
        <taxon>Clostridia</taxon>
        <taxon>Lachnospirales</taxon>
        <taxon>Lachnospiraceae</taxon>
        <taxon>Coprococcus</taxon>
    </lineage>
</organism>
<dbReference type="GO" id="GO:0032259">
    <property type="term" value="P:methylation"/>
    <property type="evidence" value="ECO:0007669"/>
    <property type="project" value="UniProtKB-KW"/>
</dbReference>
<dbReference type="PANTHER" id="PTHR43591:SF24">
    <property type="entry name" value="2-METHOXY-6-POLYPRENYL-1,4-BENZOQUINOL METHYLASE, MITOCHONDRIAL"/>
    <property type="match status" value="1"/>
</dbReference>
<dbReference type="EMBL" id="QVEP01000007">
    <property type="protein sequence ID" value="RGB81006.1"/>
    <property type="molecule type" value="Genomic_DNA"/>
</dbReference>